<feature type="transmembrane region" description="Helical" evidence="1">
    <location>
        <begin position="67"/>
        <end position="86"/>
    </location>
</feature>
<dbReference type="AlphaFoldDB" id="U2E0M9"/>
<dbReference type="eggNOG" id="ENOG502ZEMG">
    <property type="taxonomic scope" value="Bacteria"/>
</dbReference>
<evidence type="ECO:0000256" key="1">
    <source>
        <dbReference type="SAM" id="Phobius"/>
    </source>
</evidence>
<accession>U2E0M9</accession>
<gene>
    <name evidence="2" type="ORF">SSPSH_003708</name>
</gene>
<keyword evidence="1" id="KW-0472">Membrane</keyword>
<keyword evidence="3" id="KW-1185">Reference proteome</keyword>
<sequence length="114" mass="12592">MAKRYSRRRNDGTVEYYDSPEEAQAARRNDFYEDIAARFLLAGFLLGGILAYVSIDVFGFSYWPKAAQFGWVVAGAVGCAAVSAALSKILYKILITLLAIGIVFGIGMLLWAWL</sequence>
<dbReference type="Proteomes" id="UP000006242">
    <property type="component" value="Unassembled WGS sequence"/>
</dbReference>
<dbReference type="RefSeq" id="WP_006915215.1">
    <property type="nucleotide sequence ID" value="NZ_AFNV02000037.1"/>
</dbReference>
<feature type="transmembrane region" description="Helical" evidence="1">
    <location>
        <begin position="93"/>
        <end position="113"/>
    </location>
</feature>
<dbReference type="EMBL" id="AFNV02000037">
    <property type="protein sequence ID" value="ERJ17496.1"/>
    <property type="molecule type" value="Genomic_DNA"/>
</dbReference>
<dbReference type="STRING" id="1033802.SSPSH_003708"/>
<evidence type="ECO:0000313" key="2">
    <source>
        <dbReference type="EMBL" id="ERJ17496.1"/>
    </source>
</evidence>
<keyword evidence="1" id="KW-0812">Transmembrane</keyword>
<feature type="transmembrane region" description="Helical" evidence="1">
    <location>
        <begin position="35"/>
        <end position="55"/>
    </location>
</feature>
<protein>
    <submittedName>
        <fullName evidence="2">Uncharacterized protein</fullName>
    </submittedName>
</protein>
<comment type="caution">
    <text evidence="2">The sequence shown here is derived from an EMBL/GenBank/DDBJ whole genome shotgun (WGS) entry which is preliminary data.</text>
</comment>
<reference evidence="2 3" key="2">
    <citation type="journal article" date="2013" name="PLoS ONE">
        <title>INDIGO - INtegrated Data Warehouse of MIcrobial GenOmes with Examples from the Red Sea Extremophiles.</title>
        <authorList>
            <person name="Alam I."/>
            <person name="Antunes A."/>
            <person name="Kamau A.A."/>
            <person name="Ba Alawi W."/>
            <person name="Kalkatawi M."/>
            <person name="Stingl U."/>
            <person name="Bajic V.B."/>
        </authorList>
    </citation>
    <scope>NUCLEOTIDE SEQUENCE [LARGE SCALE GENOMIC DNA]</scope>
    <source>
        <strain evidence="2 3">E1L3A</strain>
    </source>
</reference>
<evidence type="ECO:0000313" key="3">
    <source>
        <dbReference type="Proteomes" id="UP000006242"/>
    </source>
</evidence>
<organism evidence="2 3">
    <name type="scientific">Salinisphaera shabanensis E1L3A</name>
    <dbReference type="NCBI Taxonomy" id="1033802"/>
    <lineage>
        <taxon>Bacteria</taxon>
        <taxon>Pseudomonadati</taxon>
        <taxon>Pseudomonadota</taxon>
        <taxon>Gammaproteobacteria</taxon>
        <taxon>Salinisphaerales</taxon>
        <taxon>Salinisphaeraceae</taxon>
        <taxon>Salinisphaera</taxon>
    </lineage>
</organism>
<name>U2E0M9_9GAMM</name>
<keyword evidence="1" id="KW-1133">Transmembrane helix</keyword>
<proteinExistence type="predicted"/>
<reference evidence="2 3" key="1">
    <citation type="journal article" date="2011" name="J. Bacteriol.">
        <title>Genome sequence of Salinisphaera shabanensis, a gammaproteobacterium from the harsh, variable environment of the brine-seawater interface of the Shaban Deep in the Red Sea.</title>
        <authorList>
            <person name="Antunes A."/>
            <person name="Alam I."/>
            <person name="Bajic V.B."/>
            <person name="Stingl U."/>
        </authorList>
    </citation>
    <scope>NUCLEOTIDE SEQUENCE [LARGE SCALE GENOMIC DNA]</scope>
    <source>
        <strain evidence="2 3">E1L3A</strain>
    </source>
</reference>